<evidence type="ECO:0000256" key="4">
    <source>
        <dbReference type="ARBA" id="ARBA00022825"/>
    </source>
</evidence>
<evidence type="ECO:0000256" key="3">
    <source>
        <dbReference type="ARBA" id="ARBA00022801"/>
    </source>
</evidence>
<dbReference type="InterPro" id="IPR000209">
    <property type="entry name" value="Peptidase_S8/S53_dom"/>
</dbReference>
<keyword evidence="9" id="KW-1185">Reference proteome</keyword>
<dbReference type="EMBL" id="JBHSBL010000014">
    <property type="protein sequence ID" value="MFC4066087.1"/>
    <property type="molecule type" value="Genomic_DNA"/>
</dbReference>
<dbReference type="Pfam" id="PF17957">
    <property type="entry name" value="Big_7"/>
    <property type="match status" value="2"/>
</dbReference>
<dbReference type="InterPro" id="IPR015500">
    <property type="entry name" value="Peptidase_S8_subtilisin-rel"/>
</dbReference>
<organism evidence="8 9">
    <name type="scientific">Actinoplanes subglobosus</name>
    <dbReference type="NCBI Taxonomy" id="1547892"/>
    <lineage>
        <taxon>Bacteria</taxon>
        <taxon>Bacillati</taxon>
        <taxon>Actinomycetota</taxon>
        <taxon>Actinomycetes</taxon>
        <taxon>Micromonosporales</taxon>
        <taxon>Micromonosporaceae</taxon>
        <taxon>Actinoplanes</taxon>
    </lineage>
</organism>
<feature type="active site" description="Charge relay system" evidence="5">
    <location>
        <position position="154"/>
    </location>
</feature>
<feature type="active site" description="Charge relay system" evidence="5">
    <location>
        <position position="121"/>
    </location>
</feature>
<accession>A0ABV8ISY4</accession>
<comment type="caution">
    <text evidence="8">The sequence shown here is derived from an EMBL/GenBank/DDBJ whole genome shotgun (WGS) entry which is preliminary data.</text>
</comment>
<reference evidence="9" key="1">
    <citation type="journal article" date="2019" name="Int. J. Syst. Evol. Microbiol.">
        <title>The Global Catalogue of Microorganisms (GCM) 10K type strain sequencing project: providing services to taxonomists for standard genome sequencing and annotation.</title>
        <authorList>
            <consortium name="The Broad Institute Genomics Platform"/>
            <consortium name="The Broad Institute Genome Sequencing Center for Infectious Disease"/>
            <person name="Wu L."/>
            <person name="Ma J."/>
        </authorList>
    </citation>
    <scope>NUCLEOTIDE SEQUENCE [LARGE SCALE GENOMIC DNA]</scope>
    <source>
        <strain evidence="9">TBRC 5832</strain>
    </source>
</reference>
<comment type="similarity">
    <text evidence="1 5">Belongs to the peptidase S8 family.</text>
</comment>
<evidence type="ECO:0000256" key="2">
    <source>
        <dbReference type="ARBA" id="ARBA00022670"/>
    </source>
</evidence>
<dbReference type="PROSITE" id="PS51892">
    <property type="entry name" value="SUBTILASE"/>
    <property type="match status" value="1"/>
</dbReference>
<proteinExistence type="inferred from homology"/>
<feature type="domain" description="Peptidase S8/S53" evidence="6">
    <location>
        <begin position="114"/>
        <end position="354"/>
    </location>
</feature>
<dbReference type="InterPro" id="IPR050131">
    <property type="entry name" value="Peptidase_S8_subtilisin-like"/>
</dbReference>
<evidence type="ECO:0000259" key="7">
    <source>
        <dbReference type="Pfam" id="PF22148"/>
    </source>
</evidence>
<feature type="active site" description="Charge relay system" evidence="5">
    <location>
        <position position="315"/>
    </location>
</feature>
<dbReference type="Proteomes" id="UP001595867">
    <property type="component" value="Unassembled WGS sequence"/>
</dbReference>
<dbReference type="Gene3D" id="2.60.40.10">
    <property type="entry name" value="Immunoglobulins"/>
    <property type="match status" value="3"/>
</dbReference>
<dbReference type="InterPro" id="IPR036852">
    <property type="entry name" value="Peptidase_S8/S53_dom_sf"/>
</dbReference>
<feature type="domain" description="Fervidolysin-like N-terminal prodomain" evidence="7">
    <location>
        <begin position="14"/>
        <end position="79"/>
    </location>
</feature>
<dbReference type="InterPro" id="IPR013783">
    <property type="entry name" value="Ig-like_fold"/>
</dbReference>
<dbReference type="PANTHER" id="PTHR43806:SF11">
    <property type="entry name" value="CEREVISIN-RELATED"/>
    <property type="match status" value="1"/>
</dbReference>
<evidence type="ECO:0000256" key="1">
    <source>
        <dbReference type="ARBA" id="ARBA00011073"/>
    </source>
</evidence>
<dbReference type="Pfam" id="PF22148">
    <property type="entry name" value="Fervidolysin_NPro-like"/>
    <property type="match status" value="1"/>
</dbReference>
<evidence type="ECO:0000259" key="6">
    <source>
        <dbReference type="Pfam" id="PF00082"/>
    </source>
</evidence>
<dbReference type="InterPro" id="IPR054399">
    <property type="entry name" value="Fervidolysin-like_N_prodom"/>
</dbReference>
<gene>
    <name evidence="8" type="ORF">ACFO0C_14210</name>
</gene>
<keyword evidence="3 5" id="KW-0378">Hydrolase</keyword>
<protein>
    <submittedName>
        <fullName evidence="8">S8 family serine peptidase</fullName>
    </submittedName>
</protein>
<sequence length="753" mass="79192">MAGLAAPAYAADALPVQLNVALTDGADTAAVLAGLGDAVRKSDPIPGLNALRVEVLDSDVDTVTGKLATDSAVRYTELNQTVRADADPLDQMNRNYWGGQQVQSAWTWTTGSPDITVAVVDSGVNTTPDLGAADLTAGYDFVDGDEIATDDDDHGTMIANIIAARENGKGGTGVCRSCQIMPIRVLAHNDATGRAEGRVSEVSAGIVWAADHGAKIINLSLSGNTPSKLLEDAVKHAEAKGALVVASAGTSTETPKAYPAAIEPVLAVGSVTHDGQPSRGTRLNTEGDRWIDVAGPDGAEVLNRVGVQELVAGPSVSTAVVSGAAALAFATKPDATASEVRSRIVADASQAVGYPAWNAPVLDAARLLHSLGAKDQQAPVLDSLSGLPTAGQVLNFSSKRTIYPVLADDHAIERVEFRVNGELVDTDWAYQTGKRLQLSAPKGFVGDLPISAKVYDYAGQSDEFKTTVKADGEVPEVKILSPAEGAHVTRPVRVEVEVPGDDITSVQVNRIGYCGLAMTKDAATGHWFADVRSVSNDWIHDRFCSTPPGTISITAEDVNGNITTVVRKVVVDVAGPTATSISPNAGAIIRGSFTSRINGVSDPSGVVSARLYVNGKSAGADTTAPYEVKVWPGNYSGSLKLTWELTDDVGDKRTYNRYVVADNKAPTVSITKAPKNKAKIKGTQKVYVKASDSSGVSRVELMINGKVVARDTKAGYVLSFNASKQKKSMKVLVRVYDKVGNVTVTMNRTWYRK</sequence>
<keyword evidence="2 5" id="KW-0645">Protease</keyword>
<dbReference type="Gene3D" id="3.40.50.200">
    <property type="entry name" value="Peptidase S8/S53 domain"/>
    <property type="match status" value="1"/>
</dbReference>
<evidence type="ECO:0000313" key="8">
    <source>
        <dbReference type="EMBL" id="MFC4066087.1"/>
    </source>
</evidence>
<dbReference type="PRINTS" id="PR00723">
    <property type="entry name" value="SUBTILISIN"/>
</dbReference>
<evidence type="ECO:0000256" key="5">
    <source>
        <dbReference type="PROSITE-ProRule" id="PRU01240"/>
    </source>
</evidence>
<name>A0ABV8ISY4_9ACTN</name>
<keyword evidence="4 5" id="KW-0720">Serine protease</keyword>
<dbReference type="RefSeq" id="WP_378067060.1">
    <property type="nucleotide sequence ID" value="NZ_JBHSBL010000014.1"/>
</dbReference>
<dbReference type="SUPFAM" id="SSF52743">
    <property type="entry name" value="Subtilisin-like"/>
    <property type="match status" value="1"/>
</dbReference>
<evidence type="ECO:0000313" key="9">
    <source>
        <dbReference type="Proteomes" id="UP001595867"/>
    </source>
</evidence>
<dbReference type="Pfam" id="PF00082">
    <property type="entry name" value="Peptidase_S8"/>
    <property type="match status" value="1"/>
</dbReference>
<dbReference type="PANTHER" id="PTHR43806">
    <property type="entry name" value="PEPTIDASE S8"/>
    <property type="match status" value="1"/>
</dbReference>